<sequence length="80" mass="9201">ENGSVQVYHHSSAYHNPITWREYTNTVVDLTRKYPCKNMLWYPGTKCRVSMPRIVTAVVLLQLLPALMLNILSKMAGKDH</sequence>
<feature type="non-terminal residue" evidence="2">
    <location>
        <position position="1"/>
    </location>
</feature>
<proteinExistence type="predicted"/>
<comment type="caution">
    <text evidence="2">The sequence shown here is derived from an EMBL/GenBank/DDBJ whole genome shotgun (WGS) entry which is preliminary data.</text>
</comment>
<gene>
    <name evidence="2" type="ORF">L9F63_005277</name>
</gene>
<reference evidence="2" key="1">
    <citation type="journal article" date="2023" name="IScience">
        <title>Live-bearing cockroach genome reveals convergent evolutionary mechanisms linked to viviparity in insects and beyond.</title>
        <authorList>
            <person name="Fouks B."/>
            <person name="Harrison M.C."/>
            <person name="Mikhailova A.A."/>
            <person name="Marchal E."/>
            <person name="English S."/>
            <person name="Carruthers M."/>
            <person name="Jennings E.C."/>
            <person name="Chiamaka E.L."/>
            <person name="Frigard R.A."/>
            <person name="Pippel M."/>
            <person name="Attardo G.M."/>
            <person name="Benoit J.B."/>
            <person name="Bornberg-Bauer E."/>
            <person name="Tobe S.S."/>
        </authorList>
    </citation>
    <scope>NUCLEOTIDE SEQUENCE</scope>
    <source>
        <strain evidence="2">Stay&amp;Tobe</strain>
    </source>
</reference>
<dbReference type="AlphaFoldDB" id="A0AAD8E5Z8"/>
<organism evidence="2 3">
    <name type="scientific">Diploptera punctata</name>
    <name type="common">Pacific beetle cockroach</name>
    <dbReference type="NCBI Taxonomy" id="6984"/>
    <lineage>
        <taxon>Eukaryota</taxon>
        <taxon>Metazoa</taxon>
        <taxon>Ecdysozoa</taxon>
        <taxon>Arthropoda</taxon>
        <taxon>Hexapoda</taxon>
        <taxon>Insecta</taxon>
        <taxon>Pterygota</taxon>
        <taxon>Neoptera</taxon>
        <taxon>Polyneoptera</taxon>
        <taxon>Dictyoptera</taxon>
        <taxon>Blattodea</taxon>
        <taxon>Blaberoidea</taxon>
        <taxon>Blaberidae</taxon>
        <taxon>Diplopterinae</taxon>
        <taxon>Diploptera</taxon>
    </lineage>
</organism>
<reference evidence="2" key="2">
    <citation type="submission" date="2023-05" db="EMBL/GenBank/DDBJ databases">
        <authorList>
            <person name="Fouks B."/>
        </authorList>
    </citation>
    <scope>NUCLEOTIDE SEQUENCE</scope>
    <source>
        <strain evidence="2">Stay&amp;Tobe</strain>
        <tissue evidence="2">Testes</tissue>
    </source>
</reference>
<feature type="non-terminal residue" evidence="2">
    <location>
        <position position="80"/>
    </location>
</feature>
<evidence type="ECO:0000313" key="3">
    <source>
        <dbReference type="Proteomes" id="UP001233999"/>
    </source>
</evidence>
<feature type="transmembrane region" description="Helical" evidence="1">
    <location>
        <begin position="54"/>
        <end position="72"/>
    </location>
</feature>
<keyword evidence="1" id="KW-0812">Transmembrane</keyword>
<evidence type="ECO:0000313" key="2">
    <source>
        <dbReference type="EMBL" id="KAJ9578548.1"/>
    </source>
</evidence>
<accession>A0AAD8E5Z8</accession>
<evidence type="ECO:0000256" key="1">
    <source>
        <dbReference type="SAM" id="Phobius"/>
    </source>
</evidence>
<name>A0AAD8E5Z8_DIPPU</name>
<evidence type="ECO:0008006" key="4">
    <source>
        <dbReference type="Google" id="ProtNLM"/>
    </source>
</evidence>
<protein>
    <recommendedName>
        <fullName evidence="4">Fatty acyl-CoA reductase</fullName>
    </recommendedName>
</protein>
<keyword evidence="1" id="KW-0472">Membrane</keyword>
<keyword evidence="3" id="KW-1185">Reference proteome</keyword>
<dbReference type="EMBL" id="JASPKZ010008874">
    <property type="protein sequence ID" value="KAJ9578548.1"/>
    <property type="molecule type" value="Genomic_DNA"/>
</dbReference>
<dbReference type="Proteomes" id="UP001233999">
    <property type="component" value="Unassembled WGS sequence"/>
</dbReference>
<keyword evidence="1" id="KW-1133">Transmembrane helix</keyword>